<gene>
    <name evidence="1" type="ORF">XENOCAPTIV_028775</name>
</gene>
<protein>
    <submittedName>
        <fullName evidence="1">Uncharacterized protein</fullName>
    </submittedName>
</protein>
<comment type="caution">
    <text evidence="1">The sequence shown here is derived from an EMBL/GenBank/DDBJ whole genome shotgun (WGS) entry which is preliminary data.</text>
</comment>
<organism evidence="1 2">
    <name type="scientific">Xenoophorus captivus</name>
    <dbReference type="NCBI Taxonomy" id="1517983"/>
    <lineage>
        <taxon>Eukaryota</taxon>
        <taxon>Metazoa</taxon>
        <taxon>Chordata</taxon>
        <taxon>Craniata</taxon>
        <taxon>Vertebrata</taxon>
        <taxon>Euteleostomi</taxon>
        <taxon>Actinopterygii</taxon>
        <taxon>Neopterygii</taxon>
        <taxon>Teleostei</taxon>
        <taxon>Neoteleostei</taxon>
        <taxon>Acanthomorphata</taxon>
        <taxon>Ovalentaria</taxon>
        <taxon>Atherinomorphae</taxon>
        <taxon>Cyprinodontiformes</taxon>
        <taxon>Goodeidae</taxon>
        <taxon>Xenoophorus</taxon>
    </lineage>
</organism>
<evidence type="ECO:0000313" key="1">
    <source>
        <dbReference type="EMBL" id="MEQ2215178.1"/>
    </source>
</evidence>
<reference evidence="1 2" key="1">
    <citation type="submission" date="2021-06" db="EMBL/GenBank/DDBJ databases">
        <authorList>
            <person name="Palmer J.M."/>
        </authorList>
    </citation>
    <scope>NUCLEOTIDE SEQUENCE [LARGE SCALE GENOMIC DNA]</scope>
    <source>
        <strain evidence="1 2">XC_2019</strain>
        <tissue evidence="1">Muscle</tissue>
    </source>
</reference>
<dbReference type="Proteomes" id="UP001434883">
    <property type="component" value="Unassembled WGS sequence"/>
</dbReference>
<dbReference type="EMBL" id="JAHRIN010068019">
    <property type="protein sequence ID" value="MEQ2215178.1"/>
    <property type="molecule type" value="Genomic_DNA"/>
</dbReference>
<name>A0ABV0S414_9TELE</name>
<evidence type="ECO:0000313" key="2">
    <source>
        <dbReference type="Proteomes" id="UP001434883"/>
    </source>
</evidence>
<keyword evidence="2" id="KW-1185">Reference proteome</keyword>
<sequence length="124" mass="13733">MELDYFGDFGLGNTQIQLRVVSLCFHQGRCDSRIEETLEVLLSPPGNVPCRGQQLPTPTVNSVGEALLLSPEAPDSLPELFQGGSPPWPNKVLLGEYFQHLKSFSFLCEVIKKVCFFSSPIYGN</sequence>
<accession>A0ABV0S414</accession>
<proteinExistence type="predicted"/>